<feature type="domain" description="HTH cro/C1-type" evidence="1">
    <location>
        <begin position="7"/>
        <end position="60"/>
    </location>
</feature>
<dbReference type="Proteomes" id="UP001321786">
    <property type="component" value="Chromosome"/>
</dbReference>
<dbReference type="EMBL" id="AP028654">
    <property type="protein sequence ID" value="BEP28788.1"/>
    <property type="molecule type" value="Genomic_DNA"/>
</dbReference>
<accession>A0AAU9EH42</accession>
<name>A0AAU9EH42_9FIRM</name>
<dbReference type="InterPro" id="IPR010982">
    <property type="entry name" value="Lambda_DNA-bd_dom_sf"/>
</dbReference>
<dbReference type="SMART" id="SM00530">
    <property type="entry name" value="HTH_XRE"/>
    <property type="match status" value="1"/>
</dbReference>
<dbReference type="AlphaFoldDB" id="A0AAU9EH42"/>
<dbReference type="GO" id="GO:0003677">
    <property type="term" value="F:DNA binding"/>
    <property type="evidence" value="ECO:0007669"/>
    <property type="project" value="InterPro"/>
</dbReference>
<dbReference type="PROSITE" id="PS50943">
    <property type="entry name" value="HTH_CROC1"/>
    <property type="match status" value="1"/>
</dbReference>
<dbReference type="Gene3D" id="1.10.260.40">
    <property type="entry name" value="lambda repressor-like DNA-binding domains"/>
    <property type="match status" value="1"/>
</dbReference>
<evidence type="ECO:0000313" key="3">
    <source>
        <dbReference type="Proteomes" id="UP001321786"/>
    </source>
</evidence>
<dbReference type="RefSeq" id="WP_338537093.1">
    <property type="nucleotide sequence ID" value="NZ_AP028654.1"/>
</dbReference>
<reference evidence="2 3" key="1">
    <citation type="submission" date="2023-08" db="EMBL/GenBank/DDBJ databases">
        <title>Helicovermis profunda gen. nov., sp. nov., a novel mesophilic, fermentative bacterium within the Bacillota from a deep-sea hydrothermal vent chimney.</title>
        <authorList>
            <person name="Miyazaki U."/>
            <person name="Mizutani D."/>
            <person name="Hashimoto Y."/>
            <person name="Tame A."/>
            <person name="Sawayama S."/>
            <person name="Miyazaki J."/>
            <person name="Takai K."/>
            <person name="Nakagawa S."/>
        </authorList>
    </citation>
    <scope>NUCLEOTIDE SEQUENCE [LARGE SCALE GENOMIC DNA]</scope>
    <source>
        <strain evidence="2 3">S502</strain>
    </source>
</reference>
<dbReference type="Pfam" id="PF01381">
    <property type="entry name" value="HTH_3"/>
    <property type="match status" value="1"/>
</dbReference>
<evidence type="ECO:0000259" key="1">
    <source>
        <dbReference type="PROSITE" id="PS50943"/>
    </source>
</evidence>
<sequence>MSFSDILKEVRKSKGITQLDLAGRVGVNQTRISAYESGEEVPFDLAINIMHVLNSPRLMMEYAYERNSEVINIPTLNNVNDDAATVIDVLIEESEELIVAAKQLKKIVRNKKGPDDINEFEMEEILRLEEQLADLFPCLRLQFIRMAEQYNLDISRVESKLLMKLKRKKLII</sequence>
<proteinExistence type="predicted"/>
<dbReference type="KEGG" id="hprf:HLPR_11190"/>
<evidence type="ECO:0000313" key="2">
    <source>
        <dbReference type="EMBL" id="BEP28788.1"/>
    </source>
</evidence>
<keyword evidence="3" id="KW-1185">Reference proteome</keyword>
<gene>
    <name evidence="2" type="ORF">HLPR_11190</name>
</gene>
<protein>
    <recommendedName>
        <fullName evidence="1">HTH cro/C1-type domain-containing protein</fullName>
    </recommendedName>
</protein>
<dbReference type="CDD" id="cd00093">
    <property type="entry name" value="HTH_XRE"/>
    <property type="match status" value="1"/>
</dbReference>
<organism evidence="2 3">
    <name type="scientific">Helicovermis profundi</name>
    <dbReference type="NCBI Taxonomy" id="3065157"/>
    <lineage>
        <taxon>Bacteria</taxon>
        <taxon>Bacillati</taxon>
        <taxon>Bacillota</taxon>
        <taxon>Clostridia</taxon>
        <taxon>Helicovermis</taxon>
    </lineage>
</organism>
<dbReference type="InterPro" id="IPR001387">
    <property type="entry name" value="Cro/C1-type_HTH"/>
</dbReference>
<dbReference type="SUPFAM" id="SSF47413">
    <property type="entry name" value="lambda repressor-like DNA-binding domains"/>
    <property type="match status" value="1"/>
</dbReference>